<name>A0A2Z4JV50_9BURK</name>
<reference evidence="2" key="1">
    <citation type="submission" date="2018-06" db="EMBL/GenBank/DDBJ databases">
        <title>Description of a new Polynucleobacter species.</title>
        <authorList>
            <person name="Hahn M.W."/>
        </authorList>
    </citation>
    <scope>NUCLEOTIDE SEQUENCE [LARGE SCALE GENOMIC DNA]</scope>
    <source>
        <strain evidence="2">MG-25-Pas1-D2</strain>
    </source>
</reference>
<dbReference type="AlphaFoldDB" id="A0A2Z4JV50"/>
<dbReference type="Proteomes" id="UP000248592">
    <property type="component" value="Chromosome"/>
</dbReference>
<organism evidence="1 2">
    <name type="scientific">Polynucleobacter paneuropaeus</name>
    <dbReference type="NCBI Taxonomy" id="2527775"/>
    <lineage>
        <taxon>Bacteria</taxon>
        <taxon>Pseudomonadati</taxon>
        <taxon>Pseudomonadota</taxon>
        <taxon>Betaproteobacteria</taxon>
        <taxon>Burkholderiales</taxon>
        <taxon>Burkholderiaceae</taxon>
        <taxon>Polynucleobacter</taxon>
    </lineage>
</organism>
<dbReference type="Gene3D" id="3.20.80.10">
    <property type="entry name" value="Regulatory factor, effector binding domain"/>
    <property type="match status" value="1"/>
</dbReference>
<evidence type="ECO:0000313" key="1">
    <source>
        <dbReference type="EMBL" id="AWW50686.1"/>
    </source>
</evidence>
<sequence>MAIEEPKYSVLEQSGPFELRAYEPKIIAEVRVKGDMSEASSAGFRLIAAYIFGKNQSKEKIEMTIPVIVEPKAESAAMGSPVLINEGTNEWLVAFVMPSSFELSTLPTPVDEQVQLKKIPAENKAVITFSGFSTYSKVEAKTTELKDWMAEKRLTPIGPAQFARYNPPWTLPFLRRSEIMFDYRPQSK</sequence>
<dbReference type="EMBL" id="CP030085">
    <property type="protein sequence ID" value="AWW50686.1"/>
    <property type="molecule type" value="Genomic_DNA"/>
</dbReference>
<evidence type="ECO:0000313" key="2">
    <source>
        <dbReference type="Proteomes" id="UP000248592"/>
    </source>
</evidence>
<protein>
    <submittedName>
        <fullName evidence="1">Heme-binding protein</fullName>
    </submittedName>
</protein>
<gene>
    <name evidence="1" type="ORF">Pas1_06015</name>
</gene>
<dbReference type="Pfam" id="PF04832">
    <property type="entry name" value="SOUL"/>
    <property type="match status" value="1"/>
</dbReference>
<dbReference type="SUPFAM" id="SSF55136">
    <property type="entry name" value="Probable bacterial effector-binding domain"/>
    <property type="match status" value="1"/>
</dbReference>
<dbReference type="PANTHER" id="PTHR11220">
    <property type="entry name" value="HEME-BINDING PROTEIN-RELATED"/>
    <property type="match status" value="1"/>
</dbReference>
<dbReference type="PANTHER" id="PTHR11220:SF58">
    <property type="entry name" value="SOUL HEME-BINDING FAMILY PROTEIN"/>
    <property type="match status" value="1"/>
</dbReference>
<dbReference type="InterPro" id="IPR011256">
    <property type="entry name" value="Reg_factor_effector_dom_sf"/>
</dbReference>
<proteinExistence type="predicted"/>
<accession>A0A2Z4JV50</accession>
<dbReference type="InterPro" id="IPR006917">
    <property type="entry name" value="SOUL_heme-bd"/>
</dbReference>